<reference evidence="3" key="1">
    <citation type="submission" date="2016-02" db="EMBL/GenBank/DDBJ databases">
        <title>Draft genome sequence of Microdochium bolleyi, a fungal endophyte of beachgrass.</title>
        <authorList>
            <consortium name="DOE Joint Genome Institute"/>
            <person name="David A.S."/>
            <person name="May G."/>
            <person name="Haridas S."/>
            <person name="Lim J."/>
            <person name="Wang M."/>
            <person name="Labutti K."/>
            <person name="Lipzen A."/>
            <person name="Barry K."/>
            <person name="Grigoriev I.V."/>
        </authorList>
    </citation>
    <scope>NUCLEOTIDE SEQUENCE [LARGE SCALE GENOMIC DNA]</scope>
    <source>
        <strain evidence="3">J235TASD1</strain>
    </source>
</reference>
<dbReference type="AlphaFoldDB" id="A0A136IVV1"/>
<protein>
    <submittedName>
        <fullName evidence="2">Uncharacterized protein</fullName>
    </submittedName>
</protein>
<sequence length="288" mass="31515">MGRRKKATQSPLAFLHRPWALERRQMPRHATVLANHKGFDEVLTVGNNAALGARLGVDVERAVVIQGYKGDPDRTIALIGRVGGNADSGNHSGRRELGLPRTQILRLLEDEFGSFEGVFGFTPGNGDATGSTDISKDDDTPIRVIAIMNAFHPAEVEQVEAIARNLTPGPTNTTQPPTDGKQPQQEHEPNQEQPLPLQGDVSCRHVLYLTGAIRELGLQAARERGMAVVCVGHRTCEEWGIRYMAKLLRERWPGLRVDEILEDENERVGIETTQKGVAADGVPATYGP</sequence>
<proteinExistence type="predicted"/>
<dbReference type="SUPFAM" id="SSF102705">
    <property type="entry name" value="NIF3 (NGG1p interacting factor 3)-like"/>
    <property type="match status" value="1"/>
</dbReference>
<gene>
    <name evidence="2" type="ORF">Micbo1qcDRAFT_165881</name>
</gene>
<dbReference type="OrthoDB" id="2592744at2759"/>
<dbReference type="EMBL" id="KQ964256">
    <property type="protein sequence ID" value="KXJ89110.1"/>
    <property type="molecule type" value="Genomic_DNA"/>
</dbReference>
<dbReference type="InterPro" id="IPR036069">
    <property type="entry name" value="DUF34/NIF3_sf"/>
</dbReference>
<keyword evidence="3" id="KW-1185">Reference proteome</keyword>
<feature type="compositionally biased region" description="Low complexity" evidence="1">
    <location>
        <begin position="167"/>
        <end position="178"/>
    </location>
</feature>
<evidence type="ECO:0000313" key="3">
    <source>
        <dbReference type="Proteomes" id="UP000070501"/>
    </source>
</evidence>
<name>A0A136IVV1_9PEZI</name>
<evidence type="ECO:0000313" key="2">
    <source>
        <dbReference type="EMBL" id="KXJ89110.1"/>
    </source>
</evidence>
<organism evidence="2 3">
    <name type="scientific">Microdochium bolleyi</name>
    <dbReference type="NCBI Taxonomy" id="196109"/>
    <lineage>
        <taxon>Eukaryota</taxon>
        <taxon>Fungi</taxon>
        <taxon>Dikarya</taxon>
        <taxon>Ascomycota</taxon>
        <taxon>Pezizomycotina</taxon>
        <taxon>Sordariomycetes</taxon>
        <taxon>Xylariomycetidae</taxon>
        <taxon>Xylariales</taxon>
        <taxon>Microdochiaceae</taxon>
        <taxon>Microdochium</taxon>
    </lineage>
</organism>
<dbReference type="Proteomes" id="UP000070501">
    <property type="component" value="Unassembled WGS sequence"/>
</dbReference>
<dbReference type="InParanoid" id="A0A136IVV1"/>
<accession>A0A136IVV1</accession>
<evidence type="ECO:0000256" key="1">
    <source>
        <dbReference type="SAM" id="MobiDB-lite"/>
    </source>
</evidence>
<feature type="region of interest" description="Disordered" evidence="1">
    <location>
        <begin position="166"/>
        <end position="197"/>
    </location>
</feature>